<proteinExistence type="predicted"/>
<protein>
    <submittedName>
        <fullName evidence="2">Uncharacterized protein</fullName>
    </submittedName>
</protein>
<reference evidence="2" key="1">
    <citation type="journal article" date="2020" name="G3 (Bethesda)">
        <title>High-Quality Assemblies for Three Invasive Social Wasps from the &lt;i&gt;Vespula&lt;/i&gt; Genus.</title>
        <authorList>
            <person name="Harrop T.W.R."/>
            <person name="Guhlin J."/>
            <person name="McLaughlin G.M."/>
            <person name="Permina E."/>
            <person name="Stockwell P."/>
            <person name="Gilligan J."/>
            <person name="Le Lec M.F."/>
            <person name="Gruber M.A.M."/>
            <person name="Quinn O."/>
            <person name="Lovegrove M."/>
            <person name="Duncan E.J."/>
            <person name="Remnant E.J."/>
            <person name="Van Eeckhoven J."/>
            <person name="Graham B."/>
            <person name="Knapp R.A."/>
            <person name="Langford K.W."/>
            <person name="Kronenberg Z."/>
            <person name="Press M.O."/>
            <person name="Eacker S.M."/>
            <person name="Wilson-Rankin E.E."/>
            <person name="Purcell J."/>
            <person name="Lester P.J."/>
            <person name="Dearden P.K."/>
        </authorList>
    </citation>
    <scope>NUCLEOTIDE SEQUENCE</scope>
    <source>
        <strain evidence="2">Marl-1</strain>
    </source>
</reference>
<feature type="compositionally biased region" description="Polar residues" evidence="1">
    <location>
        <begin position="45"/>
        <end position="60"/>
    </location>
</feature>
<feature type="region of interest" description="Disordered" evidence="1">
    <location>
        <begin position="23"/>
        <end position="60"/>
    </location>
</feature>
<gene>
    <name evidence="2" type="ORF">HZH66_000824</name>
</gene>
<accession>A0A834KS38</accession>
<sequence length="91" mass="10634">MYIVGHPVYRGFARRRVCRMASKKTRKNHSIQHLLELPSSRETKPSQFSTKEPTRSLPISTPRQVPITVLHPTPKKFLFYEKINISPWSDC</sequence>
<dbReference type="EMBL" id="JACSEA010000001">
    <property type="protein sequence ID" value="KAF7411928.1"/>
    <property type="molecule type" value="Genomic_DNA"/>
</dbReference>
<evidence type="ECO:0000313" key="2">
    <source>
        <dbReference type="EMBL" id="KAF7411928.1"/>
    </source>
</evidence>
<comment type="caution">
    <text evidence="2">The sequence shown here is derived from an EMBL/GenBank/DDBJ whole genome shotgun (WGS) entry which is preliminary data.</text>
</comment>
<dbReference type="AlphaFoldDB" id="A0A834KS38"/>
<dbReference type="Proteomes" id="UP000614350">
    <property type="component" value="Unassembled WGS sequence"/>
</dbReference>
<organism evidence="2 3">
    <name type="scientific">Vespula vulgaris</name>
    <name type="common">Yellow jacket</name>
    <name type="synonym">Wasp</name>
    <dbReference type="NCBI Taxonomy" id="7454"/>
    <lineage>
        <taxon>Eukaryota</taxon>
        <taxon>Metazoa</taxon>
        <taxon>Ecdysozoa</taxon>
        <taxon>Arthropoda</taxon>
        <taxon>Hexapoda</taxon>
        <taxon>Insecta</taxon>
        <taxon>Pterygota</taxon>
        <taxon>Neoptera</taxon>
        <taxon>Endopterygota</taxon>
        <taxon>Hymenoptera</taxon>
        <taxon>Apocrita</taxon>
        <taxon>Aculeata</taxon>
        <taxon>Vespoidea</taxon>
        <taxon>Vespidae</taxon>
        <taxon>Vespinae</taxon>
        <taxon>Vespula</taxon>
    </lineage>
</organism>
<evidence type="ECO:0000313" key="3">
    <source>
        <dbReference type="Proteomes" id="UP000614350"/>
    </source>
</evidence>
<keyword evidence="3" id="KW-1185">Reference proteome</keyword>
<name>A0A834KS38_VESVU</name>
<evidence type="ECO:0000256" key="1">
    <source>
        <dbReference type="SAM" id="MobiDB-lite"/>
    </source>
</evidence>